<dbReference type="PANTHER" id="PTHR44086">
    <property type="entry name" value="THIOSULFATE SULFURTRANSFERASE RDL2, MITOCHONDRIAL-RELATED"/>
    <property type="match status" value="1"/>
</dbReference>
<dbReference type="SMART" id="SM00450">
    <property type="entry name" value="RHOD"/>
    <property type="match status" value="1"/>
</dbReference>
<dbReference type="InterPro" id="IPR036873">
    <property type="entry name" value="Rhodanese-like_dom_sf"/>
</dbReference>
<dbReference type="KEGG" id="app:CAP2UW1_2574"/>
<keyword evidence="1" id="KW-0732">Signal</keyword>
<dbReference type="Gene3D" id="3.40.250.10">
    <property type="entry name" value="Rhodanese-like domain"/>
    <property type="match status" value="1"/>
</dbReference>
<feature type="chain" id="PRO_5002981830" evidence="1">
    <location>
        <begin position="21"/>
        <end position="148"/>
    </location>
</feature>
<dbReference type="OrthoDB" id="9784009at2"/>
<dbReference type="CDD" id="cd00158">
    <property type="entry name" value="RHOD"/>
    <property type="match status" value="1"/>
</dbReference>
<evidence type="ECO:0000313" key="3">
    <source>
        <dbReference type="EMBL" id="ACV35861.1"/>
    </source>
</evidence>
<feature type="domain" description="Rhodanese" evidence="2">
    <location>
        <begin position="34"/>
        <end position="134"/>
    </location>
</feature>
<dbReference type="HOGENOM" id="CLU_089574_10_2_4"/>
<evidence type="ECO:0000256" key="1">
    <source>
        <dbReference type="SAM" id="SignalP"/>
    </source>
</evidence>
<dbReference type="Pfam" id="PF00581">
    <property type="entry name" value="Rhodanese"/>
    <property type="match status" value="1"/>
</dbReference>
<dbReference type="AlphaFoldDB" id="C7RS38"/>
<dbReference type="GO" id="GO:0004792">
    <property type="term" value="F:thiosulfate-cyanide sulfurtransferase activity"/>
    <property type="evidence" value="ECO:0007669"/>
    <property type="project" value="TreeGrafter"/>
</dbReference>
<accession>C7RS38</accession>
<proteinExistence type="predicted"/>
<dbReference type="PANTHER" id="PTHR44086:SF10">
    <property type="entry name" value="THIOSULFATE SULFURTRANSFERASE_RHODANESE-LIKE DOMAIN-CONTAINING PROTEIN 3"/>
    <property type="match status" value="1"/>
</dbReference>
<dbReference type="STRING" id="522306.CAP2UW1_2574"/>
<dbReference type="InterPro" id="IPR001763">
    <property type="entry name" value="Rhodanese-like_dom"/>
</dbReference>
<protein>
    <submittedName>
        <fullName evidence="3">Rhodanese domain protein</fullName>
    </submittedName>
</protein>
<sequence length="148" mass="15797" precursor="true">MLRHRFVCAFALLVALSARADVVDIDNAELARLAAAGVPVIDIRTEGEWKESGIIPGSRLLTFVDERGRTDAAAWLAKVQAVAKPEQPVIVICRSGNRTRAASQLLAQQAGYQKVYNVKDGIRSWAGDGRPLVAAPTALVTCAAGSRC</sequence>
<reference evidence="3" key="2">
    <citation type="submission" date="2009-09" db="EMBL/GenBank/DDBJ databases">
        <title>Complete sequence of chromosome of Candidatus Accumulibacter phosphatis clade IIA str. UW-1.</title>
        <authorList>
            <consortium name="US DOE Joint Genome Institute"/>
            <person name="Martin H.G."/>
            <person name="Ivanova N."/>
            <person name="Kunin V."/>
            <person name="Warnecke F."/>
            <person name="Barry K."/>
            <person name="He S."/>
            <person name="Salamov A."/>
            <person name="Szeto E."/>
            <person name="Dalin E."/>
            <person name="Pangilinan J.L."/>
            <person name="Lapidus A."/>
            <person name="Lowry S."/>
            <person name="Kyrpides N.C."/>
            <person name="McMahon K.D."/>
            <person name="Hugenholtz P."/>
        </authorList>
    </citation>
    <scope>NUCLEOTIDE SEQUENCE [LARGE SCALE GENOMIC DNA]</scope>
    <source>
        <strain evidence="3">UW-1</strain>
    </source>
</reference>
<dbReference type="eggNOG" id="COG0607">
    <property type="taxonomic scope" value="Bacteria"/>
</dbReference>
<dbReference type="EMBL" id="CP001715">
    <property type="protein sequence ID" value="ACV35861.1"/>
    <property type="molecule type" value="Genomic_DNA"/>
</dbReference>
<gene>
    <name evidence="3" type="ordered locus">CAP2UW1_2574</name>
</gene>
<reference evidence="3" key="1">
    <citation type="submission" date="2009-08" db="EMBL/GenBank/DDBJ databases">
        <authorList>
            <consortium name="US DOE Joint Genome Institute"/>
            <person name="Lucas S."/>
            <person name="Copeland A."/>
            <person name="Lapidus A."/>
            <person name="Glavina del Rio T."/>
            <person name="Dalin E."/>
            <person name="Tice H."/>
            <person name="Bruce D."/>
            <person name="Barry K."/>
            <person name="Pitluck S."/>
            <person name="Lowry S."/>
            <person name="Larimer F."/>
            <person name="Land M."/>
            <person name="Hauser L."/>
            <person name="Kyrpides N."/>
            <person name="Ivanova N."/>
            <person name="McMahon K.D."/>
            <person name="Hugenholtz P."/>
        </authorList>
    </citation>
    <scope>NUCLEOTIDE SEQUENCE</scope>
    <source>
        <strain evidence="3">UW-1</strain>
    </source>
</reference>
<name>C7RS38_ACCRE</name>
<dbReference type="PROSITE" id="PS50206">
    <property type="entry name" value="RHODANESE_3"/>
    <property type="match status" value="1"/>
</dbReference>
<organism evidence="3">
    <name type="scientific">Accumulibacter regalis</name>
    <dbReference type="NCBI Taxonomy" id="522306"/>
    <lineage>
        <taxon>Bacteria</taxon>
        <taxon>Pseudomonadati</taxon>
        <taxon>Pseudomonadota</taxon>
        <taxon>Betaproteobacteria</taxon>
        <taxon>Candidatus Accumulibacter</taxon>
    </lineage>
</organism>
<dbReference type="SUPFAM" id="SSF52821">
    <property type="entry name" value="Rhodanese/Cell cycle control phosphatase"/>
    <property type="match status" value="1"/>
</dbReference>
<evidence type="ECO:0000259" key="2">
    <source>
        <dbReference type="PROSITE" id="PS50206"/>
    </source>
</evidence>
<feature type="signal peptide" evidence="1">
    <location>
        <begin position="1"/>
        <end position="20"/>
    </location>
</feature>